<proteinExistence type="predicted"/>
<dbReference type="InterPro" id="IPR014001">
    <property type="entry name" value="Helicase_ATP-bd"/>
</dbReference>
<dbReference type="InterPro" id="IPR000330">
    <property type="entry name" value="SNF2_N"/>
</dbReference>
<dbReference type="Pfam" id="PF00271">
    <property type="entry name" value="Helicase_C"/>
    <property type="match status" value="1"/>
</dbReference>
<dbReference type="InterPro" id="IPR001650">
    <property type="entry name" value="Helicase_C-like"/>
</dbReference>
<dbReference type="GO" id="GO:0005524">
    <property type="term" value="F:ATP binding"/>
    <property type="evidence" value="ECO:0007669"/>
    <property type="project" value="InterPro"/>
</dbReference>
<dbReference type="Gene3D" id="3.40.50.300">
    <property type="entry name" value="P-loop containing nucleotide triphosphate hydrolases"/>
    <property type="match status" value="2"/>
</dbReference>
<dbReference type="PROSITE" id="PS51192">
    <property type="entry name" value="HELICASE_ATP_BIND_1"/>
    <property type="match status" value="1"/>
</dbReference>
<name>A0A5J6VJP7_9VIRU</name>
<feature type="domain" description="Helicase ATP-binding" evidence="1">
    <location>
        <begin position="12"/>
        <end position="152"/>
    </location>
</feature>
<dbReference type="SMART" id="SM00487">
    <property type="entry name" value="DEXDc"/>
    <property type="match status" value="1"/>
</dbReference>
<dbReference type="SMART" id="SM00490">
    <property type="entry name" value="HELICc"/>
    <property type="match status" value="1"/>
</dbReference>
<dbReference type="PANTHER" id="PTHR10799">
    <property type="entry name" value="SNF2/RAD54 HELICASE FAMILY"/>
    <property type="match status" value="1"/>
</dbReference>
<dbReference type="SUPFAM" id="SSF52540">
    <property type="entry name" value="P-loop containing nucleoside triphosphate hydrolases"/>
    <property type="match status" value="2"/>
</dbReference>
<accession>A0A5J6VJP7</accession>
<dbReference type="EMBL" id="MN448266">
    <property type="protein sequence ID" value="QFG73651.1"/>
    <property type="molecule type" value="Genomic_DNA"/>
</dbReference>
<dbReference type="InterPro" id="IPR027417">
    <property type="entry name" value="P-loop_NTPase"/>
</dbReference>
<dbReference type="Pfam" id="PF00176">
    <property type="entry name" value="SNF2-rel_dom"/>
    <property type="match status" value="1"/>
</dbReference>
<sequence>MVKLRSHQQKSVNMFRKTRGLILNHGMGSGKTLTSIACAEDAMKNKPNLQIHVAVPAKLVSNYEKELAKANANTSKYIIMSHDKYIKWIQPPYSNILLIVDEAHILRNATTEKSKVFFKVARYCYKVLLLTGTPLVNYPSDASHLLNMIKGNKFLPTDQKIFNTKFIKTSTETNFFPFTKKITKINIIKKKELAKAFKNHISCIKTTIKDFPSVSYTYRRVDMSPQQYLVYRDMEREYLSSKAKRIMAETGSSQVLNTFMNKTRQISNIIKNHKRSPKINAIKKQIKNDNMFPVLIYSFFLDAGVNPMFKTLSKKYKCKRITGDTNKLELEDITKKYNTKKLDILLISGAAGFGLDLKRTMSIHIMEPTWNKANIDQVIGRGVRYKSHIDLPEKKRHVKVYHWLSVIPKSLSSFVSKPRPSADEYLYEISLQKSKLLEEYGKVICDSISASGGGVSNDIKSKNIYSNFDIHQFINMY</sequence>
<organism evidence="2">
    <name type="scientific">Megaviridae environmental sample</name>
    <dbReference type="NCBI Taxonomy" id="1737588"/>
    <lineage>
        <taxon>Viruses</taxon>
        <taxon>Varidnaviria</taxon>
        <taxon>Bamfordvirae</taxon>
        <taxon>Nucleocytoviricota</taxon>
        <taxon>Megaviricetes</taxon>
        <taxon>Imitervirales</taxon>
        <taxon>Mimiviridae</taxon>
        <taxon>environmental samples</taxon>
    </lineage>
</organism>
<reference evidence="2" key="1">
    <citation type="journal article" date="2019" name="Philos. Trans. R. Soc. Lond., B, Biol. Sci.">
        <title>Targeted metagenomic recovery of four divergent viruses reveals shared and distinctive characteristics of giant viruses of marine eukaryotes.</title>
        <authorList>
            <person name="Needham D.M."/>
            <person name="Poirier C."/>
            <person name="Hehenberger E."/>
            <person name="Jimenez V."/>
            <person name="Swalwell J.E."/>
            <person name="Santoro A.E."/>
            <person name="Worden A.Z."/>
        </authorList>
    </citation>
    <scope>NUCLEOTIDE SEQUENCE</scope>
    <source>
        <strain evidence="2">OPacV-662</strain>
    </source>
</reference>
<evidence type="ECO:0000313" key="2">
    <source>
        <dbReference type="EMBL" id="QFG73651.1"/>
    </source>
</evidence>
<protein>
    <submittedName>
        <fullName evidence="2">SNF2 family N-terminal domain protein</fullName>
    </submittedName>
</protein>
<evidence type="ECO:0000259" key="1">
    <source>
        <dbReference type="PROSITE" id="PS51192"/>
    </source>
</evidence>